<dbReference type="OrthoDB" id="9777147at2"/>
<accession>A0A1Y5S1R2</accession>
<feature type="transmembrane region" description="Helical" evidence="16">
    <location>
        <begin position="81"/>
        <end position="99"/>
    </location>
</feature>
<evidence type="ECO:0000256" key="15">
    <source>
        <dbReference type="RuleBase" id="RU003750"/>
    </source>
</evidence>
<evidence type="ECO:0000256" key="12">
    <source>
        <dbReference type="ARBA" id="ARBA00023209"/>
    </source>
</evidence>
<proteinExistence type="inferred from homology"/>
<gene>
    <name evidence="17" type="ORF">TRL7639_01246</name>
</gene>
<organism evidence="17 18">
    <name type="scientific">Falsiruegeria litorea R37</name>
    <dbReference type="NCBI Taxonomy" id="1200284"/>
    <lineage>
        <taxon>Bacteria</taxon>
        <taxon>Pseudomonadati</taxon>
        <taxon>Pseudomonadota</taxon>
        <taxon>Alphaproteobacteria</taxon>
        <taxon>Rhodobacterales</taxon>
        <taxon>Roseobacteraceae</taxon>
        <taxon>Falsiruegeria</taxon>
    </lineage>
</organism>
<comment type="subcellular location">
    <subcellularLocation>
        <location evidence="2">Endomembrane system</location>
        <topology evidence="2">Multi-pass membrane protein</topology>
    </subcellularLocation>
</comment>
<keyword evidence="9 16" id="KW-1133">Transmembrane helix</keyword>
<keyword evidence="6" id="KW-0444">Lipid biosynthesis</keyword>
<dbReference type="RefSeq" id="WP_085794879.1">
    <property type="nucleotide sequence ID" value="NZ_FWFO01000001.1"/>
</dbReference>
<dbReference type="NCBIfam" id="TIGR00473">
    <property type="entry name" value="pssA"/>
    <property type="match status" value="1"/>
</dbReference>
<evidence type="ECO:0000256" key="10">
    <source>
        <dbReference type="ARBA" id="ARBA00023098"/>
    </source>
</evidence>
<keyword evidence="18" id="KW-1185">Reference proteome</keyword>
<evidence type="ECO:0000256" key="4">
    <source>
        <dbReference type="ARBA" id="ARBA00013174"/>
    </source>
</evidence>
<feature type="transmembrane region" description="Helical" evidence="16">
    <location>
        <begin position="195"/>
        <end position="215"/>
    </location>
</feature>
<reference evidence="17 18" key="1">
    <citation type="submission" date="2017-03" db="EMBL/GenBank/DDBJ databases">
        <authorList>
            <person name="Afonso C.L."/>
            <person name="Miller P.J."/>
            <person name="Scott M.A."/>
            <person name="Spackman E."/>
            <person name="Goraichik I."/>
            <person name="Dimitrov K.M."/>
            <person name="Suarez D.L."/>
            <person name="Swayne D.E."/>
        </authorList>
    </citation>
    <scope>NUCLEOTIDE SEQUENCE [LARGE SCALE GENOMIC DNA]</scope>
    <source>
        <strain evidence="17 18">CECT 7639</strain>
    </source>
</reference>
<keyword evidence="7 15" id="KW-0808">Transferase</keyword>
<dbReference type="PANTHER" id="PTHR14269">
    <property type="entry name" value="CDP-DIACYLGLYCEROL--GLYCEROL-3-PHOSPHATE 3-PHOSPHATIDYLTRANSFERASE-RELATED"/>
    <property type="match status" value="1"/>
</dbReference>
<feature type="transmembrane region" description="Helical" evidence="16">
    <location>
        <begin position="163"/>
        <end position="183"/>
    </location>
</feature>
<evidence type="ECO:0000256" key="14">
    <source>
        <dbReference type="ARBA" id="ARBA00032361"/>
    </source>
</evidence>
<evidence type="ECO:0000256" key="7">
    <source>
        <dbReference type="ARBA" id="ARBA00022679"/>
    </source>
</evidence>
<dbReference type="PROSITE" id="PS00379">
    <property type="entry name" value="CDP_ALCOHOL_P_TRANSF"/>
    <property type="match status" value="1"/>
</dbReference>
<feature type="transmembrane region" description="Helical" evidence="16">
    <location>
        <begin position="138"/>
        <end position="157"/>
    </location>
</feature>
<evidence type="ECO:0000256" key="5">
    <source>
        <dbReference type="ARBA" id="ARBA00017171"/>
    </source>
</evidence>
<comment type="catalytic activity">
    <reaction evidence="1">
        <text>a CDP-1,2-diacyl-sn-glycerol + L-serine = a 1,2-diacyl-sn-glycero-3-phospho-L-serine + CMP + H(+)</text>
        <dbReference type="Rhea" id="RHEA:16913"/>
        <dbReference type="ChEBI" id="CHEBI:15378"/>
        <dbReference type="ChEBI" id="CHEBI:33384"/>
        <dbReference type="ChEBI" id="CHEBI:57262"/>
        <dbReference type="ChEBI" id="CHEBI:58332"/>
        <dbReference type="ChEBI" id="CHEBI:60377"/>
        <dbReference type="EC" id="2.7.8.8"/>
    </reaction>
</comment>
<dbReference type="Gene3D" id="1.20.120.1760">
    <property type="match status" value="1"/>
</dbReference>
<keyword evidence="13" id="KW-1208">Phospholipid metabolism</keyword>
<dbReference type="InterPro" id="IPR000462">
    <property type="entry name" value="CDP-OH_P_trans"/>
</dbReference>
<evidence type="ECO:0000313" key="18">
    <source>
        <dbReference type="Proteomes" id="UP000193077"/>
    </source>
</evidence>
<protein>
    <recommendedName>
        <fullName evidence="5">CDP-diacylglycerol--serine O-phosphatidyltransferase</fullName>
        <ecNumber evidence="4">2.7.8.8</ecNumber>
    </recommendedName>
    <alternativeName>
        <fullName evidence="14">Phosphatidylserine synthase</fullName>
    </alternativeName>
</protein>
<evidence type="ECO:0000256" key="6">
    <source>
        <dbReference type="ARBA" id="ARBA00022516"/>
    </source>
</evidence>
<keyword evidence="12" id="KW-0594">Phospholipid biosynthesis</keyword>
<dbReference type="EMBL" id="FWFO01000001">
    <property type="protein sequence ID" value="SLN30342.1"/>
    <property type="molecule type" value="Genomic_DNA"/>
</dbReference>
<feature type="transmembrane region" description="Helical" evidence="16">
    <location>
        <begin position="105"/>
        <end position="126"/>
    </location>
</feature>
<dbReference type="GO" id="GO:0003882">
    <property type="term" value="F:CDP-diacylglycerol-serine O-phosphatidyltransferase activity"/>
    <property type="evidence" value="ECO:0007669"/>
    <property type="project" value="UniProtKB-EC"/>
</dbReference>
<evidence type="ECO:0000256" key="1">
    <source>
        <dbReference type="ARBA" id="ARBA00000287"/>
    </source>
</evidence>
<keyword evidence="10" id="KW-0443">Lipid metabolism</keyword>
<dbReference type="GO" id="GO:0016020">
    <property type="term" value="C:membrane"/>
    <property type="evidence" value="ECO:0007669"/>
    <property type="project" value="InterPro"/>
</dbReference>
<evidence type="ECO:0000313" key="17">
    <source>
        <dbReference type="EMBL" id="SLN30342.1"/>
    </source>
</evidence>
<evidence type="ECO:0000256" key="8">
    <source>
        <dbReference type="ARBA" id="ARBA00022692"/>
    </source>
</evidence>
<evidence type="ECO:0000256" key="3">
    <source>
        <dbReference type="ARBA" id="ARBA00010441"/>
    </source>
</evidence>
<dbReference type="InterPro" id="IPR050324">
    <property type="entry name" value="CDP-alcohol_PTase-I"/>
</dbReference>
<evidence type="ECO:0000256" key="9">
    <source>
        <dbReference type="ARBA" id="ARBA00022989"/>
    </source>
</evidence>
<dbReference type="EC" id="2.7.8.8" evidence="4"/>
<dbReference type="InterPro" id="IPR048254">
    <property type="entry name" value="CDP_ALCOHOL_P_TRANSF_CS"/>
</dbReference>
<dbReference type="InterPro" id="IPR043130">
    <property type="entry name" value="CDP-OH_PTrfase_TM_dom"/>
</dbReference>
<dbReference type="InterPro" id="IPR004533">
    <property type="entry name" value="CDP-diaglyc--ser_O-PTrfase"/>
</dbReference>
<dbReference type="Proteomes" id="UP000193077">
    <property type="component" value="Unassembled WGS sequence"/>
</dbReference>
<dbReference type="Pfam" id="PF01066">
    <property type="entry name" value="CDP-OH_P_transf"/>
    <property type="match status" value="1"/>
</dbReference>
<sequence>MNSRSPWPQGGPFKRNIPNALTILSLCSGLTSLRMTLTDRVEPAIYFILIAIVLDGLDGRAARHLNAESHFGAELDSLADFLCFGIAPGMLVYTFMFHGTDMSGLGWVACMLLVVCCMLRLARFNVSGAETADSGQPVFTGVPAPAIAFLALMPIYLLQCGFIATQFFHYIFVFYLAGVSYLAISRIPTFSPKMVSIQTAGSRAVAVLGLVALLLMMSVTWYAFVLLAAVYLLSIPFLARHFR</sequence>
<dbReference type="AlphaFoldDB" id="A0A1Y5S1R2"/>
<name>A0A1Y5S1R2_9RHOB</name>
<dbReference type="GO" id="GO:0008654">
    <property type="term" value="P:phospholipid biosynthetic process"/>
    <property type="evidence" value="ECO:0007669"/>
    <property type="project" value="UniProtKB-KW"/>
</dbReference>
<dbReference type="GO" id="GO:0012505">
    <property type="term" value="C:endomembrane system"/>
    <property type="evidence" value="ECO:0007669"/>
    <property type="project" value="UniProtKB-SubCell"/>
</dbReference>
<comment type="similarity">
    <text evidence="3 15">Belongs to the CDP-alcohol phosphatidyltransferase class-I family.</text>
</comment>
<evidence type="ECO:0000256" key="11">
    <source>
        <dbReference type="ARBA" id="ARBA00023136"/>
    </source>
</evidence>
<evidence type="ECO:0000256" key="13">
    <source>
        <dbReference type="ARBA" id="ARBA00023264"/>
    </source>
</evidence>
<evidence type="ECO:0000256" key="2">
    <source>
        <dbReference type="ARBA" id="ARBA00004127"/>
    </source>
</evidence>
<keyword evidence="8 16" id="KW-0812">Transmembrane</keyword>
<evidence type="ECO:0000256" key="16">
    <source>
        <dbReference type="SAM" id="Phobius"/>
    </source>
</evidence>
<keyword evidence="11 16" id="KW-0472">Membrane</keyword>
<dbReference type="PANTHER" id="PTHR14269:SF61">
    <property type="entry name" value="CDP-DIACYLGLYCEROL--SERINE O-PHOSPHATIDYLTRANSFERASE"/>
    <property type="match status" value="1"/>
</dbReference>
<feature type="transmembrane region" description="Helical" evidence="16">
    <location>
        <begin position="43"/>
        <end position="61"/>
    </location>
</feature>